<reference evidence="3" key="2">
    <citation type="journal article" date="2021" name="PeerJ">
        <title>Extensive microbial diversity within the chicken gut microbiome revealed by metagenomics and culture.</title>
        <authorList>
            <person name="Gilroy R."/>
            <person name="Ravi A."/>
            <person name="Getino M."/>
            <person name="Pursley I."/>
            <person name="Horton D.L."/>
            <person name="Alikhan N.F."/>
            <person name="Baker D."/>
            <person name="Gharbi K."/>
            <person name="Hall N."/>
            <person name="Watson M."/>
            <person name="Adriaenssens E.M."/>
            <person name="Foster-Nyarko E."/>
            <person name="Jarju S."/>
            <person name="Secka A."/>
            <person name="Antonio M."/>
            <person name="Oren A."/>
            <person name="Chaudhuri R.R."/>
            <person name="La Ragione R."/>
            <person name="Hildebrand F."/>
            <person name="Pallen M.J."/>
        </authorList>
    </citation>
    <scope>NUCLEOTIDE SEQUENCE</scope>
    <source>
        <strain evidence="3">11687</strain>
    </source>
</reference>
<evidence type="ECO:0000313" key="4">
    <source>
        <dbReference type="Proteomes" id="UP000824081"/>
    </source>
</evidence>
<feature type="transmembrane region" description="Helical" evidence="2">
    <location>
        <begin position="174"/>
        <end position="197"/>
    </location>
</feature>
<dbReference type="EMBL" id="DVMZ01000011">
    <property type="protein sequence ID" value="HIU58547.1"/>
    <property type="molecule type" value="Genomic_DNA"/>
</dbReference>
<accession>A0A9D1ME02</accession>
<feature type="transmembrane region" description="Helical" evidence="2">
    <location>
        <begin position="124"/>
        <end position="144"/>
    </location>
</feature>
<sequence>MPEFRKALNKAVRFYKRYEYLFFAAAFLALAVVLRMCWLDFRSGDYNSFLSRWFDEIKEAGGLKGFASTVGDYTPMYKYIITFLTYLPMNSLYSYKMASCIFDVVLAVFAGLTVRHILGGNNLAGLMAYAVVLFLPVVFLNSAVWAQCDSIYTGFCLMSFYFLLKGKGRVSMTLYAIAFSFKLQAIFYAPAVVVFFLKGRLKFTDLLFFPLTYVLCALPATFAGMNFADALFGAYSVQIEEYPRLTLNAPNLYQMLSDSYNENEQLGDMMLVFSVGVCAVFCTYFYKARYRQDDRTALLTAYLFSVLMPFILPHMHERYFYMADIFAVVFTFVYPRKAYISGVTAYCSMRAVVKFLFDGGATKVSLIQVAFLMGAAIVALCIFVFRELNARKTGPESAAEELSSPEQVKRRLAESSGTLQDSIVTGEVHDKD</sequence>
<feature type="transmembrane region" description="Helical" evidence="2">
    <location>
        <begin position="269"/>
        <end position="286"/>
    </location>
</feature>
<gene>
    <name evidence="3" type="ORF">IAC57_00450</name>
</gene>
<organism evidence="3 4">
    <name type="scientific">Candidatus Scatosoma pullistercoris</name>
    <dbReference type="NCBI Taxonomy" id="2840934"/>
    <lineage>
        <taxon>Bacteria</taxon>
        <taxon>Bacillati</taxon>
        <taxon>Bacillota</taxon>
        <taxon>Clostridia</taxon>
        <taxon>Candidatus Scatosoma</taxon>
    </lineage>
</organism>
<evidence type="ECO:0000256" key="2">
    <source>
        <dbReference type="SAM" id="Phobius"/>
    </source>
</evidence>
<reference evidence="3" key="1">
    <citation type="submission" date="2020-10" db="EMBL/GenBank/DDBJ databases">
        <authorList>
            <person name="Gilroy R."/>
        </authorList>
    </citation>
    <scope>NUCLEOTIDE SEQUENCE</scope>
    <source>
        <strain evidence="3">11687</strain>
    </source>
</reference>
<keyword evidence="2" id="KW-0472">Membrane</keyword>
<proteinExistence type="predicted"/>
<feature type="transmembrane region" description="Helical" evidence="2">
    <location>
        <begin position="298"/>
        <end position="316"/>
    </location>
</feature>
<keyword evidence="2" id="KW-1133">Transmembrane helix</keyword>
<dbReference type="Proteomes" id="UP000824081">
    <property type="component" value="Unassembled WGS sequence"/>
</dbReference>
<evidence type="ECO:0000313" key="3">
    <source>
        <dbReference type="EMBL" id="HIU58547.1"/>
    </source>
</evidence>
<feature type="transmembrane region" description="Helical" evidence="2">
    <location>
        <begin position="206"/>
        <end position="228"/>
    </location>
</feature>
<dbReference type="AlphaFoldDB" id="A0A9D1ME02"/>
<evidence type="ECO:0000256" key="1">
    <source>
        <dbReference type="SAM" id="MobiDB-lite"/>
    </source>
</evidence>
<feature type="transmembrane region" description="Helical" evidence="2">
    <location>
        <begin position="20"/>
        <end position="41"/>
    </location>
</feature>
<feature type="compositionally biased region" description="Low complexity" evidence="1">
    <location>
        <begin position="395"/>
        <end position="406"/>
    </location>
</feature>
<comment type="caution">
    <text evidence="3">The sequence shown here is derived from an EMBL/GenBank/DDBJ whole genome shotgun (WGS) entry which is preliminary data.</text>
</comment>
<keyword evidence="2" id="KW-0812">Transmembrane</keyword>
<feature type="transmembrane region" description="Helical" evidence="2">
    <location>
        <begin position="365"/>
        <end position="385"/>
    </location>
</feature>
<protein>
    <submittedName>
        <fullName evidence="3">Glycosyltransferase family 39 protein</fullName>
    </submittedName>
</protein>
<name>A0A9D1ME02_9FIRM</name>
<feature type="region of interest" description="Disordered" evidence="1">
    <location>
        <begin position="395"/>
        <end position="432"/>
    </location>
</feature>
<feature type="transmembrane region" description="Helical" evidence="2">
    <location>
        <begin position="100"/>
        <end position="118"/>
    </location>
</feature>